<comment type="cofactor">
    <cofactor evidence="1 7 9">
        <name>pyridoxal 5'-phosphate</name>
        <dbReference type="ChEBI" id="CHEBI:597326"/>
    </cofactor>
</comment>
<keyword evidence="3 11" id="KW-0032">Aminotransferase</keyword>
<evidence type="ECO:0000313" key="11">
    <source>
        <dbReference type="EMBL" id="MBB4680908.1"/>
    </source>
</evidence>
<comment type="similarity">
    <text evidence="2 8">Belongs to the class-V pyridoxal-phosphate-dependent aminotransferase family.</text>
</comment>
<reference evidence="11 12" key="1">
    <citation type="submission" date="2020-08" db="EMBL/GenBank/DDBJ databases">
        <title>Sequencing the genomes of 1000 actinobacteria strains.</title>
        <authorList>
            <person name="Klenk H.-P."/>
        </authorList>
    </citation>
    <scope>NUCLEOTIDE SEQUENCE [LARGE SCALE GENOMIC DNA]</scope>
    <source>
        <strain evidence="11 12">DSM 44230</strain>
    </source>
</reference>
<dbReference type="InterPro" id="IPR024169">
    <property type="entry name" value="SP_NH2Trfase/AEP_transaminase"/>
</dbReference>
<dbReference type="Pfam" id="PF00266">
    <property type="entry name" value="Aminotran_5"/>
    <property type="match status" value="1"/>
</dbReference>
<dbReference type="InterPro" id="IPR015422">
    <property type="entry name" value="PyrdxlP-dep_Trfase_small"/>
</dbReference>
<feature type="modified residue" description="N6-(pyridoxal phosphate)lysine" evidence="7">
    <location>
        <position position="192"/>
    </location>
</feature>
<dbReference type="Gene3D" id="3.90.1150.10">
    <property type="entry name" value="Aspartate Aminotransferase, domain 1"/>
    <property type="match status" value="1"/>
</dbReference>
<dbReference type="InterPro" id="IPR000192">
    <property type="entry name" value="Aminotrans_V_dom"/>
</dbReference>
<dbReference type="InterPro" id="IPR020578">
    <property type="entry name" value="Aminotrans_V_PyrdxlP_BS"/>
</dbReference>
<dbReference type="SUPFAM" id="SSF53383">
    <property type="entry name" value="PLP-dependent transferases"/>
    <property type="match status" value="1"/>
</dbReference>
<feature type="binding site" evidence="6">
    <location>
        <position position="340"/>
    </location>
    <ligand>
        <name>substrate</name>
    </ligand>
</feature>
<evidence type="ECO:0000259" key="10">
    <source>
        <dbReference type="Pfam" id="PF00266"/>
    </source>
</evidence>
<evidence type="ECO:0000313" key="12">
    <source>
        <dbReference type="Proteomes" id="UP000533598"/>
    </source>
</evidence>
<name>A0A7W7CGQ5_9PSEU</name>
<protein>
    <submittedName>
        <fullName evidence="11">Alanine-glyoxylate transaminase/serine-glyoxylate transaminase/serine-pyruvate transaminase</fullName>
        <ecNumber evidence="11">2.6.1.44</ecNumber>
        <ecNumber evidence="11">2.6.1.45</ecNumber>
        <ecNumber evidence="11">2.6.1.51</ecNumber>
    </submittedName>
</protein>
<evidence type="ECO:0000256" key="2">
    <source>
        <dbReference type="ARBA" id="ARBA00009236"/>
    </source>
</evidence>
<dbReference type="PIRSF" id="PIRSF000524">
    <property type="entry name" value="SPT"/>
    <property type="match status" value="1"/>
</dbReference>
<dbReference type="RefSeq" id="WP_185007048.1">
    <property type="nucleotide sequence ID" value="NZ_BAAAUI010000030.1"/>
</dbReference>
<dbReference type="GO" id="GO:0004760">
    <property type="term" value="F:L-serine-pyruvate transaminase activity"/>
    <property type="evidence" value="ECO:0007669"/>
    <property type="project" value="UniProtKB-EC"/>
</dbReference>
<dbReference type="FunFam" id="3.40.640.10:FF:000027">
    <property type="entry name" value="Serine--pyruvate aminotransferase, mitochondrial"/>
    <property type="match status" value="1"/>
</dbReference>
<dbReference type="InterPro" id="IPR015421">
    <property type="entry name" value="PyrdxlP-dep_Trfase_major"/>
</dbReference>
<dbReference type="EC" id="2.6.1.45" evidence="11"/>
<gene>
    <name evidence="11" type="ORF">HNR67_007026</name>
</gene>
<dbReference type="Proteomes" id="UP000533598">
    <property type="component" value="Unassembled WGS sequence"/>
</dbReference>
<evidence type="ECO:0000256" key="3">
    <source>
        <dbReference type="ARBA" id="ARBA00022576"/>
    </source>
</evidence>
<dbReference type="EMBL" id="JACHMH010000001">
    <property type="protein sequence ID" value="MBB4680908.1"/>
    <property type="molecule type" value="Genomic_DNA"/>
</dbReference>
<keyword evidence="5 7" id="KW-0663">Pyridoxal phosphate</keyword>
<dbReference type="EC" id="2.6.1.44" evidence="11"/>
<organism evidence="11 12">
    <name type="scientific">Crossiella cryophila</name>
    <dbReference type="NCBI Taxonomy" id="43355"/>
    <lineage>
        <taxon>Bacteria</taxon>
        <taxon>Bacillati</taxon>
        <taxon>Actinomycetota</taxon>
        <taxon>Actinomycetes</taxon>
        <taxon>Pseudonocardiales</taxon>
        <taxon>Pseudonocardiaceae</taxon>
        <taxon>Crossiella</taxon>
    </lineage>
</organism>
<dbReference type="GO" id="GO:0050281">
    <property type="term" value="F:L-serine-glyoxylate transaminase activity"/>
    <property type="evidence" value="ECO:0007669"/>
    <property type="project" value="UniProtKB-EC"/>
</dbReference>
<dbReference type="Gene3D" id="3.40.640.10">
    <property type="entry name" value="Type I PLP-dependent aspartate aminotransferase-like (Major domain)"/>
    <property type="match status" value="1"/>
</dbReference>
<proteinExistence type="inferred from homology"/>
<dbReference type="PANTHER" id="PTHR21152:SF40">
    <property type="entry name" value="ALANINE--GLYOXYLATE AMINOTRANSFERASE"/>
    <property type="match status" value="1"/>
</dbReference>
<evidence type="ECO:0000256" key="1">
    <source>
        <dbReference type="ARBA" id="ARBA00001933"/>
    </source>
</evidence>
<evidence type="ECO:0000256" key="7">
    <source>
        <dbReference type="PIRSR" id="PIRSR000524-50"/>
    </source>
</evidence>
<evidence type="ECO:0000256" key="5">
    <source>
        <dbReference type="ARBA" id="ARBA00022898"/>
    </source>
</evidence>
<keyword evidence="11" id="KW-0670">Pyruvate</keyword>
<keyword evidence="4 11" id="KW-0808">Transferase</keyword>
<evidence type="ECO:0000256" key="4">
    <source>
        <dbReference type="ARBA" id="ARBA00022679"/>
    </source>
</evidence>
<comment type="caution">
    <text evidence="11">The sequence shown here is derived from an EMBL/GenBank/DDBJ whole genome shotgun (WGS) entry which is preliminary data.</text>
</comment>
<dbReference type="InterPro" id="IPR015424">
    <property type="entry name" value="PyrdxlP-dep_Trfase"/>
</dbReference>
<dbReference type="AlphaFoldDB" id="A0A7W7CGQ5"/>
<sequence length="365" mass="38715">MPLVDRVLLGPGPCNPYPEATLALAAPLLGHLDPEFLRILDETCDRLRTVWGTTNRRTLPLSGTGSIGMEAAFVNTVRPGTVVVVGVNGLFGVRMCEVASRYGAEVVRVDHEWGAPIDIRRMLDAHPKPDLVAAVHAETSTGVLSDIGGLAQAVHARDDNALVIADCVTSIAGMPLHIDEWGVDIAYAGTQKCLGVAPGLAPFTFSERAWARRVERPSTWYLDLGLIGDYVSGGAGGGRTYHHTAPTAMIASLHAGLGRILEEGLPAVHARHQAAGAQLQDGLAELGLKLFAADGHRLPQLTTVWVPEGVDSATIRTRLLRDFDIEIGAGAGEYATRVWRIGLMGPNATPARPALILAALRSLLG</sequence>
<evidence type="ECO:0000256" key="8">
    <source>
        <dbReference type="RuleBase" id="RU004075"/>
    </source>
</evidence>
<keyword evidence="12" id="KW-1185">Reference proteome</keyword>
<dbReference type="PANTHER" id="PTHR21152">
    <property type="entry name" value="AMINOTRANSFERASE CLASS V"/>
    <property type="match status" value="1"/>
</dbReference>
<dbReference type="GO" id="GO:0008453">
    <property type="term" value="F:alanine-glyoxylate transaminase activity"/>
    <property type="evidence" value="ECO:0007669"/>
    <property type="project" value="UniProtKB-EC"/>
</dbReference>
<accession>A0A7W7CGQ5</accession>
<evidence type="ECO:0000256" key="9">
    <source>
        <dbReference type="RuleBase" id="RU004504"/>
    </source>
</evidence>
<dbReference type="GO" id="GO:0019265">
    <property type="term" value="P:glycine biosynthetic process, by transamination of glyoxylate"/>
    <property type="evidence" value="ECO:0007669"/>
    <property type="project" value="TreeGrafter"/>
</dbReference>
<evidence type="ECO:0000256" key="6">
    <source>
        <dbReference type="PIRSR" id="PIRSR000524-1"/>
    </source>
</evidence>
<feature type="domain" description="Aminotransferase class V" evidence="10">
    <location>
        <begin position="31"/>
        <end position="330"/>
    </location>
</feature>
<dbReference type="PROSITE" id="PS00595">
    <property type="entry name" value="AA_TRANSFER_CLASS_5"/>
    <property type="match status" value="1"/>
</dbReference>
<dbReference type="EC" id="2.6.1.51" evidence="11"/>